<evidence type="ECO:0000313" key="2">
    <source>
        <dbReference type="Proteomes" id="UP000194903"/>
    </source>
</evidence>
<sequence>MPEKQILTIQETVSRAKQEGMPVSEYTLRRALRCGAIPCRTVGKKYLIAWKNVVKWLLCEDGQDNAPTAPIPVPAGIRRIPE</sequence>
<keyword evidence="2" id="KW-1185">Reference proteome</keyword>
<name>A0A252F7H5_9FIRM</name>
<reference evidence="1 2" key="1">
    <citation type="submission" date="2017-05" db="EMBL/GenBank/DDBJ databases">
        <title>Butyricicoccus porcorum sp. nov. a butyrate-producing bacterium from the swine intestinal tract.</title>
        <authorList>
            <person name="Trachsel J."/>
            <person name="Humphrey S."/>
            <person name="Allen H.K."/>
        </authorList>
    </citation>
    <scope>NUCLEOTIDE SEQUENCE [LARGE SCALE GENOMIC DNA]</scope>
    <source>
        <strain evidence="1">BB10</strain>
    </source>
</reference>
<dbReference type="Proteomes" id="UP000194903">
    <property type="component" value="Unassembled WGS sequence"/>
</dbReference>
<proteinExistence type="predicted"/>
<organism evidence="1 2">
    <name type="scientific">Butyricicoccus porcorum</name>
    <dbReference type="NCBI Taxonomy" id="1945634"/>
    <lineage>
        <taxon>Bacteria</taxon>
        <taxon>Bacillati</taxon>
        <taxon>Bacillota</taxon>
        <taxon>Clostridia</taxon>
        <taxon>Eubacteriales</taxon>
        <taxon>Butyricicoccaceae</taxon>
        <taxon>Butyricicoccus</taxon>
    </lineage>
</organism>
<dbReference type="AlphaFoldDB" id="A0A252F7H5"/>
<protein>
    <recommendedName>
        <fullName evidence="3">Helix-turn-helix domain-containing protein</fullName>
    </recommendedName>
</protein>
<dbReference type="RefSeq" id="WP_087016561.1">
    <property type="nucleotide sequence ID" value="NZ_NHOC01000001.1"/>
</dbReference>
<evidence type="ECO:0000313" key="1">
    <source>
        <dbReference type="EMBL" id="OUM21672.1"/>
    </source>
</evidence>
<comment type="caution">
    <text evidence="1">The sequence shown here is derived from an EMBL/GenBank/DDBJ whole genome shotgun (WGS) entry which is preliminary data.</text>
</comment>
<gene>
    <name evidence="1" type="ORF">CBW42_00110</name>
</gene>
<dbReference type="EMBL" id="NHOC01000001">
    <property type="protein sequence ID" value="OUM21672.1"/>
    <property type="molecule type" value="Genomic_DNA"/>
</dbReference>
<evidence type="ECO:0008006" key="3">
    <source>
        <dbReference type="Google" id="ProtNLM"/>
    </source>
</evidence>
<accession>A0A252F7H5</accession>